<dbReference type="EMBL" id="JAHDVG010000482">
    <property type="protein sequence ID" value="KAH1172751.1"/>
    <property type="molecule type" value="Genomic_DNA"/>
</dbReference>
<proteinExistence type="predicted"/>
<dbReference type="Proteomes" id="UP000827986">
    <property type="component" value="Unassembled WGS sequence"/>
</dbReference>
<feature type="region of interest" description="Disordered" evidence="1">
    <location>
        <begin position="44"/>
        <end position="81"/>
    </location>
</feature>
<organism evidence="2 3">
    <name type="scientific">Mauremys mutica</name>
    <name type="common">yellowpond turtle</name>
    <dbReference type="NCBI Taxonomy" id="74926"/>
    <lineage>
        <taxon>Eukaryota</taxon>
        <taxon>Metazoa</taxon>
        <taxon>Chordata</taxon>
        <taxon>Craniata</taxon>
        <taxon>Vertebrata</taxon>
        <taxon>Euteleostomi</taxon>
        <taxon>Archelosauria</taxon>
        <taxon>Testudinata</taxon>
        <taxon>Testudines</taxon>
        <taxon>Cryptodira</taxon>
        <taxon>Durocryptodira</taxon>
        <taxon>Testudinoidea</taxon>
        <taxon>Geoemydidae</taxon>
        <taxon>Geoemydinae</taxon>
        <taxon>Mauremys</taxon>
    </lineage>
</organism>
<keyword evidence="3" id="KW-1185">Reference proteome</keyword>
<gene>
    <name evidence="2" type="ORF">KIL84_016590</name>
</gene>
<accession>A0A9D3X4J6</accession>
<dbReference type="AlphaFoldDB" id="A0A9D3X4J6"/>
<feature type="compositionally biased region" description="Basic residues" evidence="1">
    <location>
        <begin position="60"/>
        <end position="70"/>
    </location>
</feature>
<evidence type="ECO:0000313" key="2">
    <source>
        <dbReference type="EMBL" id="KAH1172751.1"/>
    </source>
</evidence>
<name>A0A9D3X4J6_9SAUR</name>
<protein>
    <submittedName>
        <fullName evidence="2">Uncharacterized protein</fullName>
    </submittedName>
</protein>
<sequence length="138" mass="15373">MGGPCTPLQAWSPHIHTSLTQELFPCSQWWLRVESWWEGGAGPQASPGIALPGSQLNKRSEKRRLRRSLLRPRQEGGSLGPTSCHLYQNVKIKEPVLLTWLCLACSACRSRCARPPSATFRSLPPVHAQLLGVHRFPT</sequence>
<evidence type="ECO:0000256" key="1">
    <source>
        <dbReference type="SAM" id="MobiDB-lite"/>
    </source>
</evidence>
<evidence type="ECO:0000313" key="3">
    <source>
        <dbReference type="Proteomes" id="UP000827986"/>
    </source>
</evidence>
<comment type="caution">
    <text evidence="2">The sequence shown here is derived from an EMBL/GenBank/DDBJ whole genome shotgun (WGS) entry which is preliminary data.</text>
</comment>
<reference evidence="2" key="1">
    <citation type="submission" date="2021-09" db="EMBL/GenBank/DDBJ databases">
        <title>The genome of Mauremys mutica provides insights into the evolution of semi-aquatic lifestyle.</title>
        <authorList>
            <person name="Gong S."/>
            <person name="Gao Y."/>
        </authorList>
    </citation>
    <scope>NUCLEOTIDE SEQUENCE</scope>
    <source>
        <strain evidence="2">MM-2020</strain>
        <tissue evidence="2">Muscle</tissue>
    </source>
</reference>